<dbReference type="VEuPathDB" id="TriTrypDB:BSAL_89630"/>
<dbReference type="AlphaFoldDB" id="A0A0S4KJB8"/>
<name>A0A0S4KJB8_BODSA</name>
<sequence>MPKLPAHVMATHVAMLSLGVETRGGVFARIMPRNTFFPGKKSVMLTTSHDNQTQATITILQGERRMAADNFLMGQLVLDISPQPRGVPQINVTFDVDNNCNCRVTAEERNSGISQSITFEDLDITTAGELTSETIIQMLHDAETNAEADLLKQQIAESEQSNDLPTAIQSLTTSHTMPAPV</sequence>
<dbReference type="EMBL" id="CYKH01001154">
    <property type="protein sequence ID" value="CUI14482.1"/>
    <property type="molecule type" value="Genomic_DNA"/>
</dbReference>
<evidence type="ECO:0000256" key="2">
    <source>
        <dbReference type="ARBA" id="ARBA00022840"/>
    </source>
</evidence>
<dbReference type="PRINTS" id="PR00301">
    <property type="entry name" value="HEATSHOCK70"/>
</dbReference>
<organism evidence="3 4">
    <name type="scientific">Bodo saltans</name>
    <name type="common">Flagellated protozoan</name>
    <dbReference type="NCBI Taxonomy" id="75058"/>
    <lineage>
        <taxon>Eukaryota</taxon>
        <taxon>Discoba</taxon>
        <taxon>Euglenozoa</taxon>
        <taxon>Kinetoplastea</taxon>
        <taxon>Metakinetoplastina</taxon>
        <taxon>Eubodonida</taxon>
        <taxon>Bodonidae</taxon>
        <taxon>Bodo</taxon>
    </lineage>
</organism>
<accession>A0A0S4KJB8</accession>
<keyword evidence="4" id="KW-1185">Reference proteome</keyword>
<proteinExistence type="predicted"/>
<evidence type="ECO:0000256" key="1">
    <source>
        <dbReference type="ARBA" id="ARBA00022741"/>
    </source>
</evidence>
<dbReference type="Proteomes" id="UP000051952">
    <property type="component" value="Unassembled WGS sequence"/>
</dbReference>
<dbReference type="PANTHER" id="PTHR19375">
    <property type="entry name" value="HEAT SHOCK PROTEIN 70KDA"/>
    <property type="match status" value="1"/>
</dbReference>
<keyword evidence="3" id="KW-0346">Stress response</keyword>
<protein>
    <submittedName>
        <fullName evidence="3">Heat shock protein 70, putative</fullName>
    </submittedName>
</protein>
<keyword evidence="2" id="KW-0067">ATP-binding</keyword>
<keyword evidence="1" id="KW-0547">Nucleotide-binding</keyword>
<dbReference type="Gene3D" id="2.60.34.10">
    <property type="entry name" value="Substrate Binding Domain Of DNAk, Chain A, domain 1"/>
    <property type="match status" value="1"/>
</dbReference>
<gene>
    <name evidence="3" type="ORF">BSAL_89630</name>
</gene>
<evidence type="ECO:0000313" key="4">
    <source>
        <dbReference type="Proteomes" id="UP000051952"/>
    </source>
</evidence>
<dbReference type="Pfam" id="PF00012">
    <property type="entry name" value="HSP70"/>
    <property type="match status" value="1"/>
</dbReference>
<dbReference type="InterPro" id="IPR029047">
    <property type="entry name" value="HSP70_peptide-bd_sf"/>
</dbReference>
<dbReference type="GO" id="GO:0140662">
    <property type="term" value="F:ATP-dependent protein folding chaperone"/>
    <property type="evidence" value="ECO:0007669"/>
    <property type="project" value="InterPro"/>
</dbReference>
<reference evidence="4" key="1">
    <citation type="submission" date="2015-09" db="EMBL/GenBank/DDBJ databases">
        <authorList>
            <consortium name="Pathogen Informatics"/>
        </authorList>
    </citation>
    <scope>NUCLEOTIDE SEQUENCE [LARGE SCALE GENOMIC DNA]</scope>
    <source>
        <strain evidence="4">Lake Konstanz</strain>
    </source>
</reference>
<dbReference type="InterPro" id="IPR013126">
    <property type="entry name" value="Hsp_70_fam"/>
</dbReference>
<dbReference type="GO" id="GO:0005524">
    <property type="term" value="F:ATP binding"/>
    <property type="evidence" value="ECO:0007669"/>
    <property type="project" value="UniProtKB-KW"/>
</dbReference>
<dbReference type="SUPFAM" id="SSF100920">
    <property type="entry name" value="Heat shock protein 70kD (HSP70), peptide-binding domain"/>
    <property type="match status" value="1"/>
</dbReference>
<dbReference type="OrthoDB" id="276171at2759"/>
<evidence type="ECO:0000313" key="3">
    <source>
        <dbReference type="EMBL" id="CUI14482.1"/>
    </source>
</evidence>